<dbReference type="Proteomes" id="UP000541470">
    <property type="component" value="Unassembled WGS sequence"/>
</dbReference>
<dbReference type="AlphaFoldDB" id="A0A7Y0FWL6"/>
<dbReference type="EMBL" id="JABBGK010000002">
    <property type="protein sequence ID" value="NML74971.1"/>
    <property type="molecule type" value="Genomic_DNA"/>
</dbReference>
<sequence length="133" mass="14669">MVVLAACAAVAPANAQDTDAARFTLEKSETGFVRLDRKTGAVTLCQEKDGTLTCRMGADERAAYEDELERLEKRVEALEQKVAGQPLTDGSKAMPTDEEVERSIGIMERFMRSFFGLVEEFKQREEGDTAGKT</sequence>
<gene>
    <name evidence="2" type="ORF">HHL25_12625</name>
</gene>
<protein>
    <submittedName>
        <fullName evidence="2">Uncharacterized protein</fullName>
    </submittedName>
</protein>
<name>A0A7Y0FWL6_9HYPH</name>
<evidence type="ECO:0000313" key="3">
    <source>
        <dbReference type="Proteomes" id="UP000541470"/>
    </source>
</evidence>
<dbReference type="RefSeq" id="WP_169592858.1">
    <property type="nucleotide sequence ID" value="NZ_JABBGK010000002.1"/>
</dbReference>
<accession>A0A7Y0FWL6</accession>
<keyword evidence="3" id="KW-1185">Reference proteome</keyword>
<organism evidence="2 3">
    <name type="scientific">Rhizobium terricola</name>
    <dbReference type="NCBI Taxonomy" id="2728849"/>
    <lineage>
        <taxon>Bacteria</taxon>
        <taxon>Pseudomonadati</taxon>
        <taxon>Pseudomonadota</taxon>
        <taxon>Alphaproteobacteria</taxon>
        <taxon>Hyphomicrobiales</taxon>
        <taxon>Rhizobiaceae</taxon>
        <taxon>Rhizobium/Agrobacterium group</taxon>
        <taxon>Rhizobium</taxon>
    </lineage>
</organism>
<keyword evidence="1" id="KW-0175">Coiled coil</keyword>
<evidence type="ECO:0000256" key="1">
    <source>
        <dbReference type="SAM" id="Coils"/>
    </source>
</evidence>
<reference evidence="2 3" key="1">
    <citation type="submission" date="2020-04" db="EMBL/GenBank/DDBJ databases">
        <title>Rhizobium sp. S-51 isolated from soil.</title>
        <authorList>
            <person name="Dahal R.H."/>
        </authorList>
    </citation>
    <scope>NUCLEOTIDE SEQUENCE [LARGE SCALE GENOMIC DNA]</scope>
    <source>
        <strain evidence="2 3">S-51</strain>
    </source>
</reference>
<comment type="caution">
    <text evidence="2">The sequence shown here is derived from an EMBL/GenBank/DDBJ whole genome shotgun (WGS) entry which is preliminary data.</text>
</comment>
<proteinExistence type="predicted"/>
<evidence type="ECO:0000313" key="2">
    <source>
        <dbReference type="EMBL" id="NML74971.1"/>
    </source>
</evidence>
<feature type="coiled-coil region" evidence="1">
    <location>
        <begin position="54"/>
        <end position="81"/>
    </location>
</feature>